<protein>
    <submittedName>
        <fullName evidence="2">Uncharacterized protein</fullName>
    </submittedName>
</protein>
<gene>
    <name evidence="2" type="ORF">ACFO5R_10265</name>
</gene>
<reference evidence="2 3" key="1">
    <citation type="journal article" date="2019" name="Int. J. Syst. Evol. Microbiol.">
        <title>The Global Catalogue of Microorganisms (GCM) 10K type strain sequencing project: providing services to taxonomists for standard genome sequencing and annotation.</title>
        <authorList>
            <consortium name="The Broad Institute Genomics Platform"/>
            <consortium name="The Broad Institute Genome Sequencing Center for Infectious Disease"/>
            <person name="Wu L."/>
            <person name="Ma J."/>
        </authorList>
    </citation>
    <scope>NUCLEOTIDE SEQUENCE [LARGE SCALE GENOMIC DNA]</scope>
    <source>
        <strain evidence="2 3">WLHS5</strain>
    </source>
</reference>
<dbReference type="RefSeq" id="WP_250141711.1">
    <property type="nucleotide sequence ID" value="NZ_JALIQP010000004.1"/>
</dbReference>
<dbReference type="Proteomes" id="UP001595898">
    <property type="component" value="Unassembled WGS sequence"/>
</dbReference>
<dbReference type="AlphaFoldDB" id="A0ABD5PP05"/>
<evidence type="ECO:0000313" key="3">
    <source>
        <dbReference type="Proteomes" id="UP001595898"/>
    </source>
</evidence>
<evidence type="ECO:0000313" key="2">
    <source>
        <dbReference type="EMBL" id="MFC4542312.1"/>
    </source>
</evidence>
<dbReference type="EMBL" id="JBHSFA010000005">
    <property type="protein sequence ID" value="MFC4542312.1"/>
    <property type="molecule type" value="Genomic_DNA"/>
</dbReference>
<keyword evidence="3" id="KW-1185">Reference proteome</keyword>
<name>A0ABD5PP05_9EURY</name>
<feature type="region of interest" description="Disordered" evidence="1">
    <location>
        <begin position="23"/>
        <end position="50"/>
    </location>
</feature>
<evidence type="ECO:0000256" key="1">
    <source>
        <dbReference type="SAM" id="MobiDB-lite"/>
    </source>
</evidence>
<organism evidence="2 3">
    <name type="scientific">Halosolutus amylolyticus</name>
    <dbReference type="NCBI Taxonomy" id="2932267"/>
    <lineage>
        <taxon>Archaea</taxon>
        <taxon>Methanobacteriati</taxon>
        <taxon>Methanobacteriota</taxon>
        <taxon>Stenosarchaea group</taxon>
        <taxon>Halobacteria</taxon>
        <taxon>Halobacteriales</taxon>
        <taxon>Natrialbaceae</taxon>
        <taxon>Halosolutus</taxon>
    </lineage>
</organism>
<accession>A0ABD5PP05</accession>
<comment type="caution">
    <text evidence="2">The sequence shown here is derived from an EMBL/GenBank/DDBJ whole genome shotgun (WGS) entry which is preliminary data.</text>
</comment>
<sequence length="87" mass="9605">MAQFDESLFDALFLGLLFRTGDRLAPDEKDPDTDDRDHPDQQHDPQQCCLPPIGCRRTGVVALATGLHTRLTDTIPIKTVDLSNNSG</sequence>
<proteinExistence type="predicted"/>